<dbReference type="EMBL" id="CP011129">
    <property type="protein sequence ID" value="ALN82610.1"/>
    <property type="molecule type" value="Genomic_DNA"/>
</dbReference>
<organism evidence="1 2">
    <name type="scientific">Lysobacter antibioticus</name>
    <dbReference type="NCBI Taxonomy" id="84531"/>
    <lineage>
        <taxon>Bacteria</taxon>
        <taxon>Pseudomonadati</taxon>
        <taxon>Pseudomonadota</taxon>
        <taxon>Gammaproteobacteria</taxon>
        <taxon>Lysobacterales</taxon>
        <taxon>Lysobacteraceae</taxon>
        <taxon>Lysobacter</taxon>
    </lineage>
</organism>
<protein>
    <submittedName>
        <fullName evidence="1">Uncharacterized protein</fullName>
    </submittedName>
</protein>
<dbReference type="AlphaFoldDB" id="A0A0S2FGJ7"/>
<proteinExistence type="predicted"/>
<keyword evidence="2" id="KW-1185">Reference proteome</keyword>
<name>A0A0S2FGJ7_LYSAN</name>
<dbReference type="Proteomes" id="UP000060787">
    <property type="component" value="Chromosome"/>
</dbReference>
<evidence type="ECO:0000313" key="1">
    <source>
        <dbReference type="EMBL" id="ALN82610.1"/>
    </source>
</evidence>
<accession>A0A0S2FGJ7</accession>
<gene>
    <name evidence="1" type="ORF">LA76x_4502</name>
</gene>
<sequence>MTAHVKALPRLHDELDSSHQTIHGDTDAAIAAALITINASSHFLSTSNNKHLVTPESMVWNKEPQPKAAERTVAKMREIRRRSAPGTQGFDAMGIVLIDFKNDGSPCHISTEPPAPTTSDGDHYANMIGRISTLYASRFAGF</sequence>
<reference evidence="1 2" key="1">
    <citation type="journal article" date="2015" name="BMC Genomics">
        <title>Comparative genomics and metabolic profiling of the genus Lysobacter.</title>
        <authorList>
            <person name="de Bruijn I."/>
            <person name="Cheng X."/>
            <person name="de Jager V."/>
            <person name="Exposito R.G."/>
            <person name="Watrous J."/>
            <person name="Patel N."/>
            <person name="Postma J."/>
            <person name="Dorrestein P.C."/>
            <person name="Kobayashi D."/>
            <person name="Raaijmakers J.M."/>
        </authorList>
    </citation>
    <scope>NUCLEOTIDE SEQUENCE [LARGE SCALE GENOMIC DNA]</scope>
    <source>
        <strain evidence="1 2">76</strain>
    </source>
</reference>
<evidence type="ECO:0000313" key="2">
    <source>
        <dbReference type="Proteomes" id="UP000060787"/>
    </source>
</evidence>
<dbReference type="PATRIC" id="fig|84531.8.peg.4500"/>
<dbReference type="KEGG" id="lab:LA76x_4502"/>